<keyword evidence="3" id="KW-1185">Reference proteome</keyword>
<reference evidence="2" key="1">
    <citation type="journal article" date="2020" name="Stud. Mycol.">
        <title>101 Dothideomycetes genomes: a test case for predicting lifestyles and emergence of pathogens.</title>
        <authorList>
            <person name="Haridas S."/>
            <person name="Albert R."/>
            <person name="Binder M."/>
            <person name="Bloem J."/>
            <person name="Labutti K."/>
            <person name="Salamov A."/>
            <person name="Andreopoulos B."/>
            <person name="Baker S."/>
            <person name="Barry K."/>
            <person name="Bills G."/>
            <person name="Bluhm B."/>
            <person name="Cannon C."/>
            <person name="Castanera R."/>
            <person name="Culley D."/>
            <person name="Daum C."/>
            <person name="Ezra D."/>
            <person name="Gonzalez J."/>
            <person name="Henrissat B."/>
            <person name="Kuo A."/>
            <person name="Liang C."/>
            <person name="Lipzen A."/>
            <person name="Lutzoni F."/>
            <person name="Magnuson J."/>
            <person name="Mondo S."/>
            <person name="Nolan M."/>
            <person name="Ohm R."/>
            <person name="Pangilinan J."/>
            <person name="Park H.-J."/>
            <person name="Ramirez L."/>
            <person name="Alfaro M."/>
            <person name="Sun H."/>
            <person name="Tritt A."/>
            <person name="Yoshinaga Y."/>
            <person name="Zwiers L.-H."/>
            <person name="Turgeon B."/>
            <person name="Goodwin S."/>
            <person name="Spatafora J."/>
            <person name="Crous P."/>
            <person name="Grigoriev I."/>
        </authorList>
    </citation>
    <scope>NUCLEOTIDE SEQUENCE</scope>
    <source>
        <strain evidence="2">CBS 262.69</strain>
    </source>
</reference>
<accession>A0A6G1HP09</accession>
<protein>
    <submittedName>
        <fullName evidence="2">Uncharacterized protein</fullName>
    </submittedName>
</protein>
<feature type="compositionally biased region" description="Basic and acidic residues" evidence="1">
    <location>
        <begin position="111"/>
        <end position="122"/>
    </location>
</feature>
<feature type="region of interest" description="Disordered" evidence="1">
    <location>
        <begin position="190"/>
        <end position="227"/>
    </location>
</feature>
<feature type="compositionally biased region" description="Basic residues" evidence="1">
    <location>
        <begin position="193"/>
        <end position="204"/>
    </location>
</feature>
<name>A0A6G1HP09_9PEZI</name>
<proteinExistence type="predicted"/>
<feature type="compositionally biased region" description="Polar residues" evidence="1">
    <location>
        <begin position="218"/>
        <end position="227"/>
    </location>
</feature>
<evidence type="ECO:0000256" key="1">
    <source>
        <dbReference type="SAM" id="MobiDB-lite"/>
    </source>
</evidence>
<dbReference type="EMBL" id="ML996702">
    <property type="protein sequence ID" value="KAF2397793.1"/>
    <property type="molecule type" value="Genomic_DNA"/>
</dbReference>
<organism evidence="2 3">
    <name type="scientific">Trichodelitschia bisporula</name>
    <dbReference type="NCBI Taxonomy" id="703511"/>
    <lineage>
        <taxon>Eukaryota</taxon>
        <taxon>Fungi</taxon>
        <taxon>Dikarya</taxon>
        <taxon>Ascomycota</taxon>
        <taxon>Pezizomycotina</taxon>
        <taxon>Dothideomycetes</taxon>
        <taxon>Dothideomycetes incertae sedis</taxon>
        <taxon>Phaeotrichales</taxon>
        <taxon>Phaeotrichaceae</taxon>
        <taxon>Trichodelitschia</taxon>
    </lineage>
</organism>
<evidence type="ECO:0000313" key="3">
    <source>
        <dbReference type="Proteomes" id="UP000799640"/>
    </source>
</evidence>
<evidence type="ECO:0000313" key="2">
    <source>
        <dbReference type="EMBL" id="KAF2397793.1"/>
    </source>
</evidence>
<gene>
    <name evidence="2" type="ORF">EJ06DRAFT_550787</name>
</gene>
<dbReference type="AlphaFoldDB" id="A0A6G1HP09"/>
<feature type="region of interest" description="Disordered" evidence="1">
    <location>
        <begin position="111"/>
        <end position="140"/>
    </location>
</feature>
<sequence length="340" mass="37553">MTHEAYESACVSPKSMEAFDLINVSHSLYPTGLLPSDLSKNDREGYTLPNVHPYLALTAKAEAHHRALSATSAVTMIHNMFGEPLASPERTAGPTKITTVPKPEYIPYREQGAHEHSREAPRSRKQPPTKEQQKMTADSVSTFLKRTRSTRHLPSAFQPHWGLPGSAVAHYLPPLRIHLLALPPRHNPTAYCRRPKRQPPKGRQKAQALAPARHKAHTATSSYDSTGASRQSFAHRFSAARTHVRCLAEHAVTRPGVASAAAHQTLKLIARWRFLSAGMLALMHMSLGNVPYLPPSRARRAFAIVQPPPLSAPRHAAHTRAVERLRLWREANKSEPGGVG</sequence>
<dbReference type="Proteomes" id="UP000799640">
    <property type="component" value="Unassembled WGS sequence"/>
</dbReference>